<dbReference type="EMBL" id="JAATVY010000016">
    <property type="protein sequence ID" value="NJC72132.1"/>
    <property type="molecule type" value="Genomic_DNA"/>
</dbReference>
<evidence type="ECO:0000313" key="2">
    <source>
        <dbReference type="Proteomes" id="UP000722989"/>
    </source>
</evidence>
<name>A0ABX0Y3Y0_9ACTN</name>
<keyword evidence="2" id="KW-1185">Reference proteome</keyword>
<sequence>MFEVVDPLELRHNVEIHNLTGRVVECLIDELSRPRGAGKAMLRIPPSAAEVAAAGYRVGRVIYQGVRACGVSRCLPLVGVTTKSCHLPGSVG</sequence>
<accession>A0ABX0Y3Y0</accession>
<evidence type="ECO:0000313" key="1">
    <source>
        <dbReference type="EMBL" id="NJC72132.1"/>
    </source>
</evidence>
<dbReference type="Proteomes" id="UP000722989">
    <property type="component" value="Unassembled WGS sequence"/>
</dbReference>
<gene>
    <name evidence="1" type="ORF">HC031_20780</name>
</gene>
<proteinExistence type="predicted"/>
<organism evidence="1 2">
    <name type="scientific">Planosporangium thailandense</name>
    <dbReference type="NCBI Taxonomy" id="765197"/>
    <lineage>
        <taxon>Bacteria</taxon>
        <taxon>Bacillati</taxon>
        <taxon>Actinomycetota</taxon>
        <taxon>Actinomycetes</taxon>
        <taxon>Micromonosporales</taxon>
        <taxon>Micromonosporaceae</taxon>
        <taxon>Planosporangium</taxon>
    </lineage>
</organism>
<comment type="caution">
    <text evidence="1">The sequence shown here is derived from an EMBL/GenBank/DDBJ whole genome shotgun (WGS) entry which is preliminary data.</text>
</comment>
<reference evidence="1 2" key="1">
    <citation type="submission" date="2020-03" db="EMBL/GenBank/DDBJ databases">
        <title>WGS of the type strain of Planosporangium spp.</title>
        <authorList>
            <person name="Thawai C."/>
        </authorList>
    </citation>
    <scope>NUCLEOTIDE SEQUENCE [LARGE SCALE GENOMIC DNA]</scope>
    <source>
        <strain evidence="1 2">TBRC 5610</strain>
    </source>
</reference>
<protein>
    <submittedName>
        <fullName evidence="1">Uncharacterized protein</fullName>
    </submittedName>
</protein>
<dbReference type="RefSeq" id="WP_167926986.1">
    <property type="nucleotide sequence ID" value="NZ_JAATVY010000016.1"/>
</dbReference>